<feature type="compositionally biased region" description="Basic and acidic residues" evidence="1">
    <location>
        <begin position="123"/>
        <end position="135"/>
    </location>
</feature>
<feature type="compositionally biased region" description="Basic and acidic residues" evidence="1">
    <location>
        <begin position="548"/>
        <end position="571"/>
    </location>
</feature>
<feature type="region of interest" description="Disordered" evidence="1">
    <location>
        <begin position="93"/>
        <end position="135"/>
    </location>
</feature>
<name>A0A5E4PRN0_9NEOP</name>
<sequence length="590" mass="63888">MEDGGARPRVRARREMKLYVLLALCVLQTHAASINAPEKKLDDLSDIDLENVVSEPELVQQTHAVKDIDNSLRSSPVNIPVKVIVENVKLDENSNDYVPDNDDSINLKRAPIDLKNPGPPQRQQHETQNPEHYTDGQKAVFTIKQSIEDTQKIFSSGLKGISDNFKKLFANDEQLSTIQENINKLKITFGDHITKLNDTIQSHIAPEKVSKPEDNFQVVEARLKNLASNFDSGVSKLNEGVELLAIIKEEDEAAAAKAEGDGAPAEAQPSQPSSSTQAPTEEQTNFIYQFLNNFQNGVVGSFTNLQNAVQNYFGQNPQSPSEQPPEGVQADTPQGASSQGGNFVTNLFQGISFPSLPSLPFLGQQNQPQKPVQAPAGVAADEPAPVQTGWRPPNLVEQVQNSWNNIVSGIQQGQAQQQAQPAPPHFSGGPIAQTIQGIVYNWNRPTSPPPAAAAAATPEKPAQDNSQKKPNEIGSNSVPTSSSASPKPEEPAKQSGPVQQIVQNNPIVKGIQTAVQRLRNPERPRDEVPAPVAIDSDATKGHGGSHNGDIDSNRIKTVEEEINKIEEKPSTSEEQAADDILPLAEPAKTE</sequence>
<feature type="compositionally biased region" description="Low complexity" evidence="1">
    <location>
        <begin position="475"/>
        <end position="486"/>
    </location>
</feature>
<dbReference type="EMBL" id="FZQP02000382">
    <property type="protein sequence ID" value="VVC88765.1"/>
    <property type="molecule type" value="Genomic_DNA"/>
</dbReference>
<feature type="compositionally biased region" description="Polar residues" evidence="1">
    <location>
        <begin position="496"/>
        <end position="506"/>
    </location>
</feature>
<proteinExistence type="predicted"/>
<feature type="region of interest" description="Disordered" evidence="1">
    <location>
        <begin position="255"/>
        <end position="280"/>
    </location>
</feature>
<organism evidence="3 4">
    <name type="scientific">Leptidea sinapis</name>
    <dbReference type="NCBI Taxonomy" id="189913"/>
    <lineage>
        <taxon>Eukaryota</taxon>
        <taxon>Metazoa</taxon>
        <taxon>Ecdysozoa</taxon>
        <taxon>Arthropoda</taxon>
        <taxon>Hexapoda</taxon>
        <taxon>Insecta</taxon>
        <taxon>Pterygota</taxon>
        <taxon>Neoptera</taxon>
        <taxon>Endopterygota</taxon>
        <taxon>Lepidoptera</taxon>
        <taxon>Glossata</taxon>
        <taxon>Ditrysia</taxon>
        <taxon>Papilionoidea</taxon>
        <taxon>Pieridae</taxon>
        <taxon>Dismorphiinae</taxon>
        <taxon>Leptidea</taxon>
    </lineage>
</organism>
<dbReference type="Proteomes" id="UP000324832">
    <property type="component" value="Unassembled WGS sequence"/>
</dbReference>
<evidence type="ECO:0000313" key="4">
    <source>
        <dbReference type="Proteomes" id="UP000324832"/>
    </source>
</evidence>
<feature type="signal peptide" evidence="2">
    <location>
        <begin position="1"/>
        <end position="31"/>
    </location>
</feature>
<keyword evidence="4" id="KW-1185">Reference proteome</keyword>
<feature type="compositionally biased region" description="Low complexity" evidence="1">
    <location>
        <begin position="317"/>
        <end position="326"/>
    </location>
</feature>
<accession>A0A5E4PRN0</accession>
<feature type="compositionally biased region" description="Basic and acidic residues" evidence="1">
    <location>
        <begin position="519"/>
        <end position="528"/>
    </location>
</feature>
<feature type="region of interest" description="Disordered" evidence="1">
    <location>
        <begin position="359"/>
        <end position="388"/>
    </location>
</feature>
<keyword evidence="2" id="KW-0732">Signal</keyword>
<protein>
    <submittedName>
        <fullName evidence="3">Uncharacterized protein</fullName>
    </submittedName>
</protein>
<feature type="compositionally biased region" description="Low complexity" evidence="1">
    <location>
        <begin position="411"/>
        <end position="420"/>
    </location>
</feature>
<reference evidence="3 4" key="1">
    <citation type="submission" date="2017-07" db="EMBL/GenBank/DDBJ databases">
        <authorList>
            <person name="Talla V."/>
            <person name="Backstrom N."/>
        </authorList>
    </citation>
    <scope>NUCLEOTIDE SEQUENCE [LARGE SCALE GENOMIC DNA]</scope>
</reference>
<feature type="compositionally biased region" description="Polar residues" evidence="1">
    <location>
        <begin position="331"/>
        <end position="343"/>
    </location>
</feature>
<evidence type="ECO:0000313" key="3">
    <source>
        <dbReference type="EMBL" id="VVC88765.1"/>
    </source>
</evidence>
<dbReference type="AlphaFoldDB" id="A0A5E4PRN0"/>
<evidence type="ECO:0000256" key="1">
    <source>
        <dbReference type="SAM" id="MobiDB-lite"/>
    </source>
</evidence>
<feature type="region of interest" description="Disordered" evidence="1">
    <location>
        <begin position="411"/>
        <end position="590"/>
    </location>
</feature>
<feature type="chain" id="PRO_5023077299" evidence="2">
    <location>
        <begin position="32"/>
        <end position="590"/>
    </location>
</feature>
<gene>
    <name evidence="3" type="ORF">LSINAPIS_LOCUS2049</name>
</gene>
<feature type="region of interest" description="Disordered" evidence="1">
    <location>
        <begin position="312"/>
        <end position="343"/>
    </location>
</feature>
<evidence type="ECO:0000256" key="2">
    <source>
        <dbReference type="SAM" id="SignalP"/>
    </source>
</evidence>